<dbReference type="InterPro" id="IPR036390">
    <property type="entry name" value="WH_DNA-bd_sf"/>
</dbReference>
<dbReference type="Proteomes" id="UP001059546">
    <property type="component" value="Chromosome I"/>
</dbReference>
<accession>A0A9Q9CAL2</accession>
<dbReference type="SUPFAM" id="SSF46785">
    <property type="entry name" value="Winged helix' DNA-binding domain"/>
    <property type="match status" value="1"/>
</dbReference>
<gene>
    <name evidence="2" type="ORF">GPU96_01g01890</name>
</gene>
<dbReference type="GO" id="GO:0006511">
    <property type="term" value="P:ubiquitin-dependent protein catabolic process"/>
    <property type="evidence" value="ECO:0007669"/>
    <property type="project" value="InterPro"/>
</dbReference>
<evidence type="ECO:0000259" key="1">
    <source>
        <dbReference type="Pfam" id="PF00888"/>
    </source>
</evidence>
<dbReference type="InterPro" id="IPR036317">
    <property type="entry name" value="Cullin_homology_sf"/>
</dbReference>
<dbReference type="Gene3D" id="1.20.1310.10">
    <property type="entry name" value="Cullin Repeats"/>
    <property type="match status" value="1"/>
</dbReference>
<name>A0A9Q9CAL2_ENCHE</name>
<evidence type="ECO:0000313" key="3">
    <source>
        <dbReference type="Proteomes" id="UP001059546"/>
    </source>
</evidence>
<dbReference type="EMBL" id="CP075147">
    <property type="protein sequence ID" value="UTX42484.1"/>
    <property type="molecule type" value="Genomic_DNA"/>
</dbReference>
<proteinExistence type="predicted"/>
<protein>
    <submittedName>
        <fullName evidence="2">Cullin domain-containing protein</fullName>
    </submittedName>
</protein>
<sequence length="720" mass="84595">MKDCNNQQLRESVAAMKNFVQEHLNKGVASSTCEEIYQVSWRMARRKSCRKSLKVIRRASKTFVDGSIEKAREVDSLSIGKYLYDFNFHWSRSMDLFSKVFNPIAPVEKRFIARLSPRLFARLVKGIEDKIVEFLTHNIKEEIEGKRRIKKPNESAPRVWEHPACKKQKLNQSSANEPGNKHCEKKMPDEFELLCRERQISVIICILQDRGCFDMFSERIIECLISVFSSKIYDENLDILSIKDLIDRYRKVEYMKGYFYAVESGLMRRVVMNYTSEEVFGMLNREDEMRLCVGFFCASGSEKRLMEVIDMYCKEVIKSLSIDRFIEGYYWIYLKFKEIEEDNRDDWYQKIRKGIKRCKKEVVNTNADCAIESICAWTDSLLRGRITIKEDIIEGMEHRIRVPGTNKEDRVDTRKVLKSTGMVEVNFEGSVWREFLLSNIFEMIGEIFHFCDNKEVFETALRNKLGNRLISRSSVSTHLESLLIDRIDPGKTQLNKMRCMIKDFTEKKLFMGHEILLLRSCKWPRYEEASLGIRDVEEIKERYKEVEKNRRKIVRWNDLLSSCEIEFLGRTVTVTLAQYLIIKLLAEKDRDIESLKVCKTWNENLEILMKKELVRVEEGKYSLNLGFWEENSSVESLIPHSFALQGQPEATRIPDGLEPYKDLLDCKIVKEMKANKILSKSKLRELLGQCHPSEMFDERIESLANREFLSIEGENIKYLP</sequence>
<evidence type="ECO:0000313" key="2">
    <source>
        <dbReference type="EMBL" id="UTX42484.1"/>
    </source>
</evidence>
<dbReference type="Pfam" id="PF00888">
    <property type="entry name" value="Cullin"/>
    <property type="match status" value="1"/>
</dbReference>
<dbReference type="SUPFAM" id="SSF75632">
    <property type="entry name" value="Cullin homology domain"/>
    <property type="match status" value="1"/>
</dbReference>
<dbReference type="GO" id="GO:0031625">
    <property type="term" value="F:ubiquitin protein ligase binding"/>
    <property type="evidence" value="ECO:0007669"/>
    <property type="project" value="InterPro"/>
</dbReference>
<organism evidence="2 3">
    <name type="scientific">Encephalitozoon hellem</name>
    <name type="common">Microsporidian parasite</name>
    <dbReference type="NCBI Taxonomy" id="27973"/>
    <lineage>
        <taxon>Eukaryota</taxon>
        <taxon>Fungi</taxon>
        <taxon>Fungi incertae sedis</taxon>
        <taxon>Microsporidia</taxon>
        <taxon>Unikaryonidae</taxon>
        <taxon>Encephalitozoon</taxon>
    </lineage>
</organism>
<dbReference type="AlphaFoldDB" id="A0A9Q9CAL2"/>
<feature type="domain" description="Cullin N-terminal" evidence="1">
    <location>
        <begin position="261"/>
        <end position="505"/>
    </location>
</feature>
<reference evidence="2" key="1">
    <citation type="submission" date="2021-05" db="EMBL/GenBank/DDBJ databases">
        <title>Encephalitozoon hellem ATCC 50604 Complete Genome.</title>
        <authorList>
            <person name="Mascarenhas dos Santos A.C."/>
            <person name="Julian A.T."/>
            <person name="Pombert J.-F."/>
        </authorList>
    </citation>
    <scope>NUCLEOTIDE SEQUENCE</scope>
    <source>
        <strain evidence="2">ATCC 50604</strain>
    </source>
</reference>
<dbReference type="InterPro" id="IPR001373">
    <property type="entry name" value="Cullin_N"/>
</dbReference>